<sequence length="557" mass="63061">MAPGRSHGTDEYGLKRSSGVDYNQVRDRQIDDNRFERQRAIRAASAAPPPVEKPKNAAGKVAAPQSATMDAFMRMVTGKEERTIADRISDPNRPTWEQYKKENADKLDLNDNGEKEMKEYRKKLDAAREKRLAGGSSSKKRKKKHKKRSRSSSSEDSNSEDERRRSRHKSRKKRKSHKRRRRSSDSDDSDSDSDDDRSRRHKRSKKSKKSSRRKDRDASPSPFNRRHLACSLARVTGPVRRSPHCAMAAIEDRKKFMQLLREGVQHKVQQQHQAQSKPVSDSAGKGPKDLQAGGEVRRATLPERCDHGNETAGVAAWQTLAWRDAYSMASYFQATVGGRPLRIKQVLQGELNGFGTGLTVWPAACVLLKHLEQRAARDPRALVDSDNPFVLELGSGTGAVGIAAAMLLRAGRVVLTDMGNVRFIMRENAELAQQDGVIDNHMVVDVEEYEWGQPPSASLIPSPEESYPDLILVSDCILPRLYPIEPLVEALVTLSGPRTRILISYEHRHYQHFQPKDRFWQLMQARKFSLRVIDTAEYHPHYVAADIEVWEITPQLV</sequence>
<feature type="compositionally biased region" description="Low complexity" evidence="1">
    <location>
        <begin position="266"/>
        <end position="275"/>
    </location>
</feature>
<dbReference type="AlphaFoldDB" id="G4YHG3"/>
<feature type="compositionally biased region" description="Basic residues" evidence="1">
    <location>
        <begin position="138"/>
        <end position="150"/>
    </location>
</feature>
<dbReference type="InterPro" id="IPR029063">
    <property type="entry name" value="SAM-dependent_MTases_sf"/>
</dbReference>
<keyword evidence="3" id="KW-1185">Reference proteome</keyword>
<accession>G4YHG3</accession>
<evidence type="ECO:0000256" key="1">
    <source>
        <dbReference type="SAM" id="MobiDB-lite"/>
    </source>
</evidence>
<dbReference type="PANTHER" id="PTHR14614">
    <property type="entry name" value="HEPATOCELLULAR CARCINOMA-ASSOCIATED ANTIGEN"/>
    <property type="match status" value="1"/>
</dbReference>
<gene>
    <name evidence="2" type="ORF">PHYSODRAFT_552455</name>
</gene>
<feature type="region of interest" description="Disordered" evidence="1">
    <location>
        <begin position="1"/>
        <end position="23"/>
    </location>
</feature>
<feature type="compositionally biased region" description="Acidic residues" evidence="1">
    <location>
        <begin position="186"/>
        <end position="195"/>
    </location>
</feature>
<dbReference type="OMA" id="ANTEDEC"/>
<dbReference type="Proteomes" id="UP000002640">
    <property type="component" value="Unassembled WGS sequence"/>
</dbReference>
<evidence type="ECO:0000313" key="2">
    <source>
        <dbReference type="EMBL" id="EGZ28751.1"/>
    </source>
</evidence>
<feature type="region of interest" description="Disordered" evidence="1">
    <location>
        <begin position="264"/>
        <end position="295"/>
    </location>
</feature>
<feature type="region of interest" description="Disordered" evidence="1">
    <location>
        <begin position="42"/>
        <end position="65"/>
    </location>
</feature>
<dbReference type="SUPFAM" id="SSF53335">
    <property type="entry name" value="S-adenosyl-L-methionine-dependent methyltransferases"/>
    <property type="match status" value="1"/>
</dbReference>
<dbReference type="EMBL" id="JH159151">
    <property type="protein sequence ID" value="EGZ28751.1"/>
    <property type="molecule type" value="Genomic_DNA"/>
</dbReference>
<name>G4YHG3_PHYSP</name>
<dbReference type="Gene3D" id="3.40.50.150">
    <property type="entry name" value="Vaccinia Virus protein VP39"/>
    <property type="match status" value="1"/>
</dbReference>
<protein>
    <recommendedName>
        <fullName evidence="4">FAM86 N-terminal domain-containing protein</fullName>
    </recommendedName>
</protein>
<dbReference type="SMR" id="G4YHG3"/>
<dbReference type="GeneID" id="20662825"/>
<evidence type="ECO:0008006" key="4">
    <source>
        <dbReference type="Google" id="ProtNLM"/>
    </source>
</evidence>
<dbReference type="Pfam" id="PF10294">
    <property type="entry name" value="Methyltransf_16"/>
    <property type="match status" value="1"/>
</dbReference>
<feature type="compositionally biased region" description="Basic and acidic residues" evidence="1">
    <location>
        <begin position="81"/>
        <end position="90"/>
    </location>
</feature>
<dbReference type="CDD" id="cd02440">
    <property type="entry name" value="AdoMet_MTases"/>
    <property type="match status" value="1"/>
</dbReference>
<feature type="compositionally biased region" description="Basic and acidic residues" evidence="1">
    <location>
        <begin position="98"/>
        <end position="132"/>
    </location>
</feature>
<feature type="compositionally biased region" description="Basic residues" evidence="1">
    <location>
        <begin position="199"/>
        <end position="213"/>
    </location>
</feature>
<feature type="compositionally biased region" description="Basic residues" evidence="1">
    <location>
        <begin position="165"/>
        <end position="182"/>
    </location>
</feature>
<feature type="region of interest" description="Disordered" evidence="1">
    <location>
        <begin position="81"/>
        <end position="225"/>
    </location>
</feature>
<dbReference type="RefSeq" id="XP_009516026.1">
    <property type="nucleotide sequence ID" value="XM_009517731.1"/>
</dbReference>
<dbReference type="InterPro" id="IPR019410">
    <property type="entry name" value="Methyltransf_16"/>
</dbReference>
<proteinExistence type="predicted"/>
<organism evidence="2 3">
    <name type="scientific">Phytophthora sojae (strain P6497)</name>
    <name type="common">Soybean stem and root rot agent</name>
    <name type="synonym">Phytophthora megasperma f. sp. glycines</name>
    <dbReference type="NCBI Taxonomy" id="1094619"/>
    <lineage>
        <taxon>Eukaryota</taxon>
        <taxon>Sar</taxon>
        <taxon>Stramenopiles</taxon>
        <taxon>Oomycota</taxon>
        <taxon>Peronosporomycetes</taxon>
        <taxon>Peronosporales</taxon>
        <taxon>Peronosporaceae</taxon>
        <taxon>Phytophthora</taxon>
    </lineage>
</organism>
<dbReference type="InParanoid" id="G4YHG3"/>
<reference evidence="2 3" key="1">
    <citation type="journal article" date="2006" name="Science">
        <title>Phytophthora genome sequences uncover evolutionary origins and mechanisms of pathogenesis.</title>
        <authorList>
            <person name="Tyler B.M."/>
            <person name="Tripathy S."/>
            <person name="Zhang X."/>
            <person name="Dehal P."/>
            <person name="Jiang R.H."/>
            <person name="Aerts A."/>
            <person name="Arredondo F.D."/>
            <person name="Baxter L."/>
            <person name="Bensasson D."/>
            <person name="Beynon J.L."/>
            <person name="Chapman J."/>
            <person name="Damasceno C.M."/>
            <person name="Dorrance A.E."/>
            <person name="Dou D."/>
            <person name="Dickerman A.W."/>
            <person name="Dubchak I.L."/>
            <person name="Garbelotto M."/>
            <person name="Gijzen M."/>
            <person name="Gordon S.G."/>
            <person name="Govers F."/>
            <person name="Grunwald N.J."/>
            <person name="Huang W."/>
            <person name="Ivors K.L."/>
            <person name="Jones R.W."/>
            <person name="Kamoun S."/>
            <person name="Krampis K."/>
            <person name="Lamour K.H."/>
            <person name="Lee M.K."/>
            <person name="McDonald W.H."/>
            <person name="Medina M."/>
            <person name="Meijer H.J."/>
            <person name="Nordberg E.K."/>
            <person name="Maclean D.J."/>
            <person name="Ospina-Giraldo M.D."/>
            <person name="Morris P.F."/>
            <person name="Phuntumart V."/>
            <person name="Putnam N.H."/>
            <person name="Rash S."/>
            <person name="Rose J.K."/>
            <person name="Sakihama Y."/>
            <person name="Salamov A.A."/>
            <person name="Savidor A."/>
            <person name="Scheuring C.F."/>
            <person name="Smith B.M."/>
            <person name="Sobral B.W."/>
            <person name="Terry A."/>
            <person name="Torto-Alalibo T.A."/>
            <person name="Win J."/>
            <person name="Xu Z."/>
            <person name="Zhang H."/>
            <person name="Grigoriev I.V."/>
            <person name="Rokhsar D.S."/>
            <person name="Boore J.L."/>
        </authorList>
    </citation>
    <scope>NUCLEOTIDE SEQUENCE [LARGE SCALE GENOMIC DNA]</scope>
    <source>
        <strain evidence="2 3">P6497</strain>
    </source>
</reference>
<dbReference type="PANTHER" id="PTHR14614:SF132">
    <property type="entry name" value="PROTEIN-LYSINE METHYLTRANSFERASE C42C1.13"/>
    <property type="match status" value="1"/>
</dbReference>
<dbReference type="KEGG" id="psoj:PHYSODRAFT_552455"/>
<evidence type="ECO:0000313" key="3">
    <source>
        <dbReference type="Proteomes" id="UP000002640"/>
    </source>
</evidence>